<dbReference type="Pfam" id="PF00027">
    <property type="entry name" value="cNMP_binding"/>
    <property type="match status" value="1"/>
</dbReference>
<name>A0ABV2D248_9SPHN</name>
<dbReference type="CDD" id="cd00038">
    <property type="entry name" value="CAP_ED"/>
    <property type="match status" value="1"/>
</dbReference>
<dbReference type="InterPro" id="IPR014710">
    <property type="entry name" value="RmlC-like_jellyroll"/>
</dbReference>
<evidence type="ECO:0000256" key="3">
    <source>
        <dbReference type="ARBA" id="ARBA00023163"/>
    </source>
</evidence>
<dbReference type="Gene3D" id="1.10.10.10">
    <property type="entry name" value="Winged helix-like DNA-binding domain superfamily/Winged helix DNA-binding domain"/>
    <property type="match status" value="1"/>
</dbReference>
<dbReference type="InterPro" id="IPR036388">
    <property type="entry name" value="WH-like_DNA-bd_sf"/>
</dbReference>
<dbReference type="PANTHER" id="PTHR24567">
    <property type="entry name" value="CRP FAMILY TRANSCRIPTIONAL REGULATORY PROTEIN"/>
    <property type="match status" value="1"/>
</dbReference>
<dbReference type="InterPro" id="IPR012318">
    <property type="entry name" value="HTH_CRP"/>
</dbReference>
<protein>
    <submittedName>
        <fullName evidence="6">Cyclic nucleotide-binding domain-containing protein</fullName>
    </submittedName>
</protein>
<evidence type="ECO:0000256" key="1">
    <source>
        <dbReference type="ARBA" id="ARBA00023015"/>
    </source>
</evidence>
<sequence length="184" mass="20138">MAGGADVSLLENMPLFQGIELDCIKRLAAAATLRAYPPKTQLFEEGETPEALHIVLSGVAEAFTRIGEKECSILILSPSDAFMPASALVNEPYLLSARTMKRSKLLLLPADVVRDEMARSTKLACRLAHLLAGQTRVLLRHIKDVKTRSAPQRLAAYLLRIAEESESRNSEVLISKQTLASRLG</sequence>
<evidence type="ECO:0000259" key="4">
    <source>
        <dbReference type="PROSITE" id="PS50042"/>
    </source>
</evidence>
<dbReference type="Proteomes" id="UP001548713">
    <property type="component" value="Unassembled WGS sequence"/>
</dbReference>
<dbReference type="Gene3D" id="2.60.120.10">
    <property type="entry name" value="Jelly Rolls"/>
    <property type="match status" value="1"/>
</dbReference>
<keyword evidence="1" id="KW-0805">Transcription regulation</keyword>
<keyword evidence="7" id="KW-1185">Reference proteome</keyword>
<dbReference type="SMART" id="SM00100">
    <property type="entry name" value="cNMP"/>
    <property type="match status" value="1"/>
</dbReference>
<proteinExistence type="predicted"/>
<keyword evidence="3" id="KW-0804">Transcription</keyword>
<evidence type="ECO:0000313" key="7">
    <source>
        <dbReference type="Proteomes" id="UP001548713"/>
    </source>
</evidence>
<dbReference type="InterPro" id="IPR050397">
    <property type="entry name" value="Env_Response_Regulators"/>
</dbReference>
<dbReference type="RefSeq" id="WP_353984431.1">
    <property type="nucleotide sequence ID" value="NZ_JBEWLY010000016.1"/>
</dbReference>
<dbReference type="PROSITE" id="PS50042">
    <property type="entry name" value="CNMP_BINDING_3"/>
    <property type="match status" value="1"/>
</dbReference>
<dbReference type="EMBL" id="JBEWLY010000016">
    <property type="protein sequence ID" value="MET1755936.1"/>
    <property type="molecule type" value="Genomic_DNA"/>
</dbReference>
<evidence type="ECO:0000259" key="5">
    <source>
        <dbReference type="PROSITE" id="PS51063"/>
    </source>
</evidence>
<keyword evidence="2" id="KW-0238">DNA-binding</keyword>
<dbReference type="InterPro" id="IPR018490">
    <property type="entry name" value="cNMP-bd_dom_sf"/>
</dbReference>
<organism evidence="6 7">
    <name type="scientific">Novosphingobium kalidii</name>
    <dbReference type="NCBI Taxonomy" id="3230299"/>
    <lineage>
        <taxon>Bacteria</taxon>
        <taxon>Pseudomonadati</taxon>
        <taxon>Pseudomonadota</taxon>
        <taxon>Alphaproteobacteria</taxon>
        <taxon>Sphingomonadales</taxon>
        <taxon>Sphingomonadaceae</taxon>
        <taxon>Novosphingobium</taxon>
    </lineage>
</organism>
<reference evidence="6 7" key="1">
    <citation type="submission" date="2024-07" db="EMBL/GenBank/DDBJ databases">
        <title>Novosphingobium kalidii RD2P27.</title>
        <authorList>
            <person name="Sun J.-Q."/>
        </authorList>
    </citation>
    <scope>NUCLEOTIDE SEQUENCE [LARGE SCALE GENOMIC DNA]</scope>
    <source>
        <strain evidence="6 7">RD2P27</strain>
    </source>
</reference>
<dbReference type="SUPFAM" id="SSF51206">
    <property type="entry name" value="cAMP-binding domain-like"/>
    <property type="match status" value="1"/>
</dbReference>
<dbReference type="PROSITE" id="PS51063">
    <property type="entry name" value="HTH_CRP_2"/>
    <property type="match status" value="1"/>
</dbReference>
<feature type="domain" description="HTH crp-type" evidence="5">
    <location>
        <begin position="148"/>
        <end position="184"/>
    </location>
</feature>
<comment type="caution">
    <text evidence="6">The sequence shown here is derived from an EMBL/GenBank/DDBJ whole genome shotgun (WGS) entry which is preliminary data.</text>
</comment>
<dbReference type="PANTHER" id="PTHR24567:SF74">
    <property type="entry name" value="HTH-TYPE TRANSCRIPTIONAL REGULATOR ARCR"/>
    <property type="match status" value="1"/>
</dbReference>
<evidence type="ECO:0000313" key="6">
    <source>
        <dbReference type="EMBL" id="MET1755936.1"/>
    </source>
</evidence>
<feature type="domain" description="Cyclic nucleotide-binding" evidence="4">
    <location>
        <begin position="15"/>
        <end position="108"/>
    </location>
</feature>
<evidence type="ECO:0000256" key="2">
    <source>
        <dbReference type="ARBA" id="ARBA00023125"/>
    </source>
</evidence>
<gene>
    <name evidence="6" type="ORF">ABVV53_10770</name>
</gene>
<accession>A0ABV2D248</accession>
<dbReference type="InterPro" id="IPR000595">
    <property type="entry name" value="cNMP-bd_dom"/>
</dbReference>